<evidence type="ECO:0000256" key="5">
    <source>
        <dbReference type="ARBA" id="ARBA00022692"/>
    </source>
</evidence>
<evidence type="ECO:0000256" key="2">
    <source>
        <dbReference type="ARBA" id="ARBA00008240"/>
    </source>
</evidence>
<dbReference type="Proteomes" id="UP000494183">
    <property type="component" value="Unassembled WGS sequence"/>
</dbReference>
<dbReference type="PANTHER" id="PTHR43528:SF1">
    <property type="entry name" value="ALPHA-KETOGLUTARATE PERMEASE"/>
    <property type="match status" value="1"/>
</dbReference>
<dbReference type="Gene3D" id="1.20.1250.20">
    <property type="entry name" value="MFS general substrate transporter like domains"/>
    <property type="match status" value="2"/>
</dbReference>
<evidence type="ECO:0000256" key="7">
    <source>
        <dbReference type="ARBA" id="ARBA00022989"/>
    </source>
</evidence>
<feature type="transmembrane region" description="Helical" evidence="9">
    <location>
        <begin position="155"/>
        <end position="178"/>
    </location>
</feature>
<feature type="transmembrane region" description="Helical" evidence="9">
    <location>
        <begin position="330"/>
        <end position="354"/>
    </location>
</feature>
<dbReference type="EMBL" id="CADILH010000001">
    <property type="protein sequence ID" value="CAB3929345.1"/>
    <property type="molecule type" value="Genomic_DNA"/>
</dbReference>
<feature type="transmembrane region" description="Helical" evidence="9">
    <location>
        <begin position="277"/>
        <end position="298"/>
    </location>
</feature>
<feature type="transmembrane region" description="Helical" evidence="9">
    <location>
        <begin position="190"/>
        <end position="209"/>
    </location>
</feature>
<evidence type="ECO:0000256" key="6">
    <source>
        <dbReference type="ARBA" id="ARBA00022847"/>
    </source>
</evidence>
<dbReference type="InterPro" id="IPR011701">
    <property type="entry name" value="MFS"/>
</dbReference>
<keyword evidence="7 9" id="KW-1133">Transmembrane helix</keyword>
<feature type="transmembrane region" description="Helical" evidence="9">
    <location>
        <begin position="56"/>
        <end position="77"/>
    </location>
</feature>
<keyword evidence="6" id="KW-0769">Symport</keyword>
<feature type="transmembrane region" description="Helical" evidence="9">
    <location>
        <begin position="305"/>
        <end position="324"/>
    </location>
</feature>
<protein>
    <submittedName>
        <fullName evidence="11">Alpha-ketoglutarate permease</fullName>
    </submittedName>
</protein>
<dbReference type="PANTHER" id="PTHR43528">
    <property type="entry name" value="ALPHA-KETOGLUTARATE PERMEASE"/>
    <property type="match status" value="1"/>
</dbReference>
<dbReference type="GO" id="GO:0005886">
    <property type="term" value="C:plasma membrane"/>
    <property type="evidence" value="ECO:0007669"/>
    <property type="project" value="UniProtKB-SubCell"/>
</dbReference>
<dbReference type="PROSITE" id="PS00217">
    <property type="entry name" value="SUGAR_TRANSPORT_2"/>
    <property type="match status" value="1"/>
</dbReference>
<evidence type="ECO:0000256" key="9">
    <source>
        <dbReference type="SAM" id="Phobius"/>
    </source>
</evidence>
<comment type="similarity">
    <text evidence="2">Belongs to the major facilitator superfamily. Metabolite:H+ Symporter (MHS) family (TC 2.A.1.6) family.</text>
</comment>
<dbReference type="SUPFAM" id="SSF103473">
    <property type="entry name" value="MFS general substrate transporter"/>
    <property type="match status" value="1"/>
</dbReference>
<comment type="subcellular location">
    <subcellularLocation>
        <location evidence="1">Cell membrane</location>
        <topology evidence="1">Multi-pass membrane protein</topology>
    </subcellularLocation>
</comment>
<evidence type="ECO:0000256" key="4">
    <source>
        <dbReference type="ARBA" id="ARBA00022475"/>
    </source>
</evidence>
<dbReference type="InterPro" id="IPR036259">
    <property type="entry name" value="MFS_trans_sf"/>
</dbReference>
<evidence type="ECO:0000259" key="10">
    <source>
        <dbReference type="PROSITE" id="PS50850"/>
    </source>
</evidence>
<name>A0A6S7EVJ5_9BURK</name>
<feature type="transmembrane region" description="Helical" evidence="9">
    <location>
        <begin position="397"/>
        <end position="416"/>
    </location>
</feature>
<dbReference type="InterPro" id="IPR020846">
    <property type="entry name" value="MFS_dom"/>
</dbReference>
<feature type="transmembrane region" description="Helical" evidence="9">
    <location>
        <begin position="114"/>
        <end position="134"/>
    </location>
</feature>
<feature type="transmembrane region" description="Helical" evidence="9">
    <location>
        <begin position="21"/>
        <end position="44"/>
    </location>
</feature>
<accession>A0A6S7EVJ5</accession>
<dbReference type="InterPro" id="IPR005829">
    <property type="entry name" value="Sugar_transporter_CS"/>
</dbReference>
<feature type="transmembrane region" description="Helical" evidence="9">
    <location>
        <begin position="89"/>
        <end position="108"/>
    </location>
</feature>
<evidence type="ECO:0000256" key="1">
    <source>
        <dbReference type="ARBA" id="ARBA00004651"/>
    </source>
</evidence>
<keyword evidence="5 9" id="KW-0812">Transmembrane</keyword>
<feature type="transmembrane region" description="Helical" evidence="9">
    <location>
        <begin position="239"/>
        <end position="257"/>
    </location>
</feature>
<reference evidence="11 12" key="1">
    <citation type="submission" date="2020-04" db="EMBL/GenBank/DDBJ databases">
        <authorList>
            <person name="De Canck E."/>
        </authorList>
    </citation>
    <scope>NUCLEOTIDE SEQUENCE [LARGE SCALE GENOMIC DNA]</scope>
    <source>
        <strain evidence="11 12">LMG 6000</strain>
    </source>
</reference>
<sequence>MTTTKMMETQNRQRRQASLRAAAVGNALEWFDWTLYGTFSAYLAMNLFDPSDRGSALLATLAVFAGGFLARPVGGWLFGRIGDRYGRKFTLVLTMCLLALTSLAIALLPTYEQAGVLASVLLFVCRLMQGLAHGGESGVAYTYVAEIAPPARRGLWSSSVFVSVTIGVMAATALAALLTSWLGKPAMEAWGWRVGFGVGALLGVYALFLRRSASESEVFEHRTEQGGAPKITTRQALKIARNIVMIAAASNATYYTWVTFAPATAIATKGMDPSGAYTASLIAQLLCLLWLPVCGWLADRYGRKPMVMAFGLGVALAVFPVSHIVTDQPWTLFVGQLIGLLVWALLAAIFPAVVAEQVPTGARAMGVGFISSLSVAIFGGTAPYINAWLGAQGLDWVYTAYVGALGLMAFAGAFLIKETAGMDLNDIRLPGEDAAIAAAKQGAKRAAYN</sequence>
<proteinExistence type="inferred from homology"/>
<dbReference type="InterPro" id="IPR051084">
    <property type="entry name" value="H+-coupled_symporters"/>
</dbReference>
<evidence type="ECO:0000313" key="12">
    <source>
        <dbReference type="Proteomes" id="UP000494183"/>
    </source>
</evidence>
<dbReference type="GO" id="GO:0015293">
    <property type="term" value="F:symporter activity"/>
    <property type="evidence" value="ECO:0007669"/>
    <property type="project" value="UniProtKB-KW"/>
</dbReference>
<evidence type="ECO:0000313" key="11">
    <source>
        <dbReference type="EMBL" id="CAB3929345.1"/>
    </source>
</evidence>
<keyword evidence="8 9" id="KW-0472">Membrane</keyword>
<dbReference type="AlphaFoldDB" id="A0A6S7EVJ5"/>
<keyword evidence="4" id="KW-1003">Cell membrane</keyword>
<organism evidence="11 12">
    <name type="scientific">Achromobacter insolitus</name>
    <dbReference type="NCBI Taxonomy" id="217204"/>
    <lineage>
        <taxon>Bacteria</taxon>
        <taxon>Pseudomonadati</taxon>
        <taxon>Pseudomonadota</taxon>
        <taxon>Betaproteobacteria</taxon>
        <taxon>Burkholderiales</taxon>
        <taxon>Alcaligenaceae</taxon>
        <taxon>Achromobacter</taxon>
    </lineage>
</organism>
<evidence type="ECO:0000256" key="3">
    <source>
        <dbReference type="ARBA" id="ARBA00022448"/>
    </source>
</evidence>
<dbReference type="PROSITE" id="PS50850">
    <property type="entry name" value="MFS"/>
    <property type="match status" value="1"/>
</dbReference>
<dbReference type="Pfam" id="PF07690">
    <property type="entry name" value="MFS_1"/>
    <property type="match status" value="1"/>
</dbReference>
<feature type="transmembrane region" description="Helical" evidence="9">
    <location>
        <begin position="366"/>
        <end position="385"/>
    </location>
</feature>
<gene>
    <name evidence="11" type="primary">kgtP_1</name>
    <name evidence="11" type="ORF">LMG6000_00397</name>
</gene>
<feature type="domain" description="Major facilitator superfamily (MFS) profile" evidence="10">
    <location>
        <begin position="18"/>
        <end position="420"/>
    </location>
</feature>
<keyword evidence="3" id="KW-0813">Transport</keyword>
<keyword evidence="12" id="KW-1185">Reference proteome</keyword>
<evidence type="ECO:0000256" key="8">
    <source>
        <dbReference type="ARBA" id="ARBA00023136"/>
    </source>
</evidence>